<evidence type="ECO:0000313" key="3">
    <source>
        <dbReference type="EMBL" id="CAL5051397.1"/>
    </source>
</evidence>
<reference evidence="3 4" key="2">
    <citation type="submission" date="2024-10" db="EMBL/GenBank/DDBJ databases">
        <authorList>
            <person name="Ryan C."/>
        </authorList>
    </citation>
    <scope>NUCLEOTIDE SEQUENCE [LARGE SCALE GENOMIC DNA]</scope>
</reference>
<feature type="chain" id="PRO_5044754083" evidence="2">
    <location>
        <begin position="31"/>
        <end position="97"/>
    </location>
</feature>
<keyword evidence="2" id="KW-0732">Signal</keyword>
<dbReference type="PROSITE" id="PS51257">
    <property type="entry name" value="PROKAR_LIPOPROTEIN"/>
    <property type="match status" value="1"/>
</dbReference>
<evidence type="ECO:0000313" key="4">
    <source>
        <dbReference type="Proteomes" id="UP001497457"/>
    </source>
</evidence>
<evidence type="ECO:0000256" key="2">
    <source>
        <dbReference type="SAM" id="SignalP"/>
    </source>
</evidence>
<proteinExistence type="predicted"/>
<feature type="signal peptide" evidence="2">
    <location>
        <begin position="1"/>
        <end position="30"/>
    </location>
</feature>
<dbReference type="EMBL" id="OZ075146">
    <property type="protein sequence ID" value="CAL5051397.1"/>
    <property type="molecule type" value="Genomic_DNA"/>
</dbReference>
<reference evidence="4" key="1">
    <citation type="submission" date="2024-06" db="EMBL/GenBank/DDBJ databases">
        <authorList>
            <person name="Ryan C."/>
        </authorList>
    </citation>
    <scope>NUCLEOTIDE SEQUENCE [LARGE SCALE GENOMIC DNA]</scope>
</reference>
<gene>
    <name evidence="3" type="ORF">URODEC1_LOCUS92117</name>
</gene>
<keyword evidence="4" id="KW-1185">Reference proteome</keyword>
<protein>
    <submittedName>
        <fullName evidence="3">Uncharacterized protein</fullName>
    </submittedName>
</protein>
<dbReference type="AlphaFoldDB" id="A0ABC9E5K6"/>
<organism evidence="3 4">
    <name type="scientific">Urochloa decumbens</name>
    <dbReference type="NCBI Taxonomy" id="240449"/>
    <lineage>
        <taxon>Eukaryota</taxon>
        <taxon>Viridiplantae</taxon>
        <taxon>Streptophyta</taxon>
        <taxon>Embryophyta</taxon>
        <taxon>Tracheophyta</taxon>
        <taxon>Spermatophyta</taxon>
        <taxon>Magnoliopsida</taxon>
        <taxon>Liliopsida</taxon>
        <taxon>Poales</taxon>
        <taxon>Poaceae</taxon>
        <taxon>PACMAD clade</taxon>
        <taxon>Panicoideae</taxon>
        <taxon>Panicodae</taxon>
        <taxon>Paniceae</taxon>
        <taxon>Melinidinae</taxon>
        <taxon>Urochloa</taxon>
    </lineage>
</organism>
<name>A0ABC9E5K6_9POAL</name>
<sequence length="97" mass="10122">MAAMDRRLSAWLLVVVFLVCSCAAPALCSARPLAATASDDGDARGEAWEDGAVMTAGGGQSGEVWSRRSLGFRSPGSPPAPLWNNPTTMPVPPPPWV</sequence>
<accession>A0ABC9E5K6</accession>
<feature type="region of interest" description="Disordered" evidence="1">
    <location>
        <begin position="35"/>
        <end position="97"/>
    </location>
</feature>
<dbReference type="Proteomes" id="UP001497457">
    <property type="component" value="Chromosome 36b"/>
</dbReference>
<evidence type="ECO:0000256" key="1">
    <source>
        <dbReference type="SAM" id="MobiDB-lite"/>
    </source>
</evidence>